<dbReference type="EMBL" id="VYYT01000223">
    <property type="protein sequence ID" value="KAK2754982.1"/>
    <property type="molecule type" value="Genomic_DNA"/>
</dbReference>
<sequence length="138" mass="15315">MEGQQQQQQQLAMEDTVFPARRMVNRNAGKTTVASSEAYNWQLGKGDRGLAMLSFRRTVRNRDRCVDTSDCLVSYGCLAYQQPPFTTTPQTLQTARLHHGNTCGDGAKPVSLRRRATRVGMTPPWPQNVTVAALFVGS</sequence>
<evidence type="ECO:0000313" key="1">
    <source>
        <dbReference type="EMBL" id="KAK2754982.1"/>
    </source>
</evidence>
<protein>
    <submittedName>
        <fullName evidence="1">Uncharacterized protein</fullName>
    </submittedName>
</protein>
<dbReference type="AlphaFoldDB" id="A0AAD9YCD8"/>
<gene>
    <name evidence="1" type="ORF">CKAH01_05996</name>
</gene>
<dbReference type="Proteomes" id="UP001281614">
    <property type="component" value="Unassembled WGS sequence"/>
</dbReference>
<accession>A0AAD9YCD8</accession>
<keyword evidence="2" id="KW-1185">Reference proteome</keyword>
<evidence type="ECO:0000313" key="2">
    <source>
        <dbReference type="Proteomes" id="UP001281614"/>
    </source>
</evidence>
<comment type="caution">
    <text evidence="1">The sequence shown here is derived from an EMBL/GenBank/DDBJ whole genome shotgun (WGS) entry which is preliminary data.</text>
</comment>
<organism evidence="1 2">
    <name type="scientific">Colletotrichum kahawae</name>
    <name type="common">Coffee berry disease fungus</name>
    <dbReference type="NCBI Taxonomy" id="34407"/>
    <lineage>
        <taxon>Eukaryota</taxon>
        <taxon>Fungi</taxon>
        <taxon>Dikarya</taxon>
        <taxon>Ascomycota</taxon>
        <taxon>Pezizomycotina</taxon>
        <taxon>Sordariomycetes</taxon>
        <taxon>Hypocreomycetidae</taxon>
        <taxon>Glomerellales</taxon>
        <taxon>Glomerellaceae</taxon>
        <taxon>Colletotrichum</taxon>
        <taxon>Colletotrichum gloeosporioides species complex</taxon>
    </lineage>
</organism>
<proteinExistence type="predicted"/>
<name>A0AAD9YCD8_COLKA</name>
<reference evidence="1" key="1">
    <citation type="submission" date="2023-02" db="EMBL/GenBank/DDBJ databases">
        <title>Colletotrichum kahawae CIFC_Que2 genome sequencing and assembly.</title>
        <authorList>
            <person name="Baroncelli R."/>
        </authorList>
    </citation>
    <scope>NUCLEOTIDE SEQUENCE</scope>
    <source>
        <strain evidence="1">CIFC_Que2</strain>
    </source>
</reference>